<keyword evidence="1" id="KW-0812">Transmembrane</keyword>
<keyword evidence="1" id="KW-1133">Transmembrane helix</keyword>
<name>A0ABC8JKG7_ERUVS</name>
<evidence type="ECO:0000313" key="2">
    <source>
        <dbReference type="EMBL" id="CAH8329628.1"/>
    </source>
</evidence>
<dbReference type="EMBL" id="CAKOAT010110710">
    <property type="protein sequence ID" value="CAH8329628.1"/>
    <property type="molecule type" value="Genomic_DNA"/>
</dbReference>
<evidence type="ECO:0000313" key="3">
    <source>
        <dbReference type="Proteomes" id="UP001642260"/>
    </source>
</evidence>
<keyword evidence="3" id="KW-1185">Reference proteome</keyword>
<dbReference type="AlphaFoldDB" id="A0ABC8JKG7"/>
<sequence length="134" mass="15817">MMKHTQTIFKKAIIDWIFLFNMSAFSLLIHDFCIEMILQYWRRGYSSPLSSRVKQGLAEQDGLALFGAFIGGWCIHTFMNIYKKREHWYRVDRLSKENDRRFHEVFNKCAQQTMEITAEVEAALADRKSRGDSV</sequence>
<accession>A0ABC8JKG7</accession>
<organism evidence="2 3">
    <name type="scientific">Eruca vesicaria subsp. sativa</name>
    <name type="common">Garden rocket</name>
    <name type="synonym">Eruca sativa</name>
    <dbReference type="NCBI Taxonomy" id="29727"/>
    <lineage>
        <taxon>Eukaryota</taxon>
        <taxon>Viridiplantae</taxon>
        <taxon>Streptophyta</taxon>
        <taxon>Embryophyta</taxon>
        <taxon>Tracheophyta</taxon>
        <taxon>Spermatophyta</taxon>
        <taxon>Magnoliopsida</taxon>
        <taxon>eudicotyledons</taxon>
        <taxon>Gunneridae</taxon>
        <taxon>Pentapetalae</taxon>
        <taxon>rosids</taxon>
        <taxon>malvids</taxon>
        <taxon>Brassicales</taxon>
        <taxon>Brassicaceae</taxon>
        <taxon>Brassiceae</taxon>
        <taxon>Eruca</taxon>
    </lineage>
</organism>
<feature type="transmembrane region" description="Helical" evidence="1">
    <location>
        <begin position="62"/>
        <end position="82"/>
    </location>
</feature>
<proteinExistence type="predicted"/>
<comment type="caution">
    <text evidence="2">The sequence shown here is derived from an EMBL/GenBank/DDBJ whole genome shotgun (WGS) entry which is preliminary data.</text>
</comment>
<reference evidence="2 3" key="1">
    <citation type="submission" date="2022-03" db="EMBL/GenBank/DDBJ databases">
        <authorList>
            <person name="Macdonald S."/>
            <person name="Ahmed S."/>
            <person name="Newling K."/>
        </authorList>
    </citation>
    <scope>NUCLEOTIDE SEQUENCE [LARGE SCALE GENOMIC DNA]</scope>
</reference>
<dbReference type="Proteomes" id="UP001642260">
    <property type="component" value="Unassembled WGS sequence"/>
</dbReference>
<protein>
    <submittedName>
        <fullName evidence="2">Uncharacterized protein</fullName>
    </submittedName>
</protein>
<feature type="transmembrane region" description="Helical" evidence="1">
    <location>
        <begin position="12"/>
        <end position="42"/>
    </location>
</feature>
<evidence type="ECO:0000256" key="1">
    <source>
        <dbReference type="SAM" id="Phobius"/>
    </source>
</evidence>
<keyword evidence="1" id="KW-0472">Membrane</keyword>
<gene>
    <name evidence="2" type="ORF">ERUC_LOCUS11665</name>
</gene>